<reference evidence="5" key="1">
    <citation type="journal article" date="2014" name="Int. J. Syst. Evol. Microbiol.">
        <title>Complete genome sequence of Corynebacterium casei LMG S-19264T (=DSM 44701T), isolated from a smear-ripened cheese.</title>
        <authorList>
            <consortium name="US DOE Joint Genome Institute (JGI-PGF)"/>
            <person name="Walter F."/>
            <person name="Albersmeier A."/>
            <person name="Kalinowski J."/>
            <person name="Ruckert C."/>
        </authorList>
    </citation>
    <scope>NUCLEOTIDE SEQUENCE</scope>
    <source>
        <strain evidence="5">CCM 7905</strain>
    </source>
</reference>
<dbReference type="Proteomes" id="UP000654257">
    <property type="component" value="Unassembled WGS sequence"/>
</dbReference>
<evidence type="ECO:0000313" key="6">
    <source>
        <dbReference type="Proteomes" id="UP000654257"/>
    </source>
</evidence>
<accession>A0A917D0E8</accession>
<gene>
    <name evidence="5" type="ORF">GCM10007304_19640</name>
</gene>
<sequence length="168" mass="16609">MKLRNSGRVLVGGMAIAAALTMTACSSGGDDAPATTTTAAATTTATAPAGDLPPVPTAADLNADLQRGLDPAVPVSEKVGLVQGAEADPDLITKVADAARQNNATVTVNDVTDLGDGTLSANGTITVNGQANPLQVAFVAEDGVWKLANANACQIVSLAQITSPACPS</sequence>
<evidence type="ECO:0000256" key="1">
    <source>
        <dbReference type="ARBA" id="ARBA00022729"/>
    </source>
</evidence>
<dbReference type="RefSeq" id="WP_188544611.1">
    <property type="nucleotide sequence ID" value="NZ_BMCU01000002.1"/>
</dbReference>
<organism evidence="5 6">
    <name type="scientific">Rhodococcoides trifolii</name>
    <dbReference type="NCBI Taxonomy" id="908250"/>
    <lineage>
        <taxon>Bacteria</taxon>
        <taxon>Bacillati</taxon>
        <taxon>Actinomycetota</taxon>
        <taxon>Actinomycetes</taxon>
        <taxon>Mycobacteriales</taxon>
        <taxon>Nocardiaceae</taxon>
        <taxon>Rhodococcoides</taxon>
    </lineage>
</organism>
<protein>
    <recommendedName>
        <fullName evidence="4">Low molecular weight antigen MTB12-like C-terminal domain-containing protein</fullName>
    </recommendedName>
</protein>
<feature type="domain" description="Low molecular weight antigen MTB12-like C-terminal" evidence="4">
    <location>
        <begin position="54"/>
        <end position="162"/>
    </location>
</feature>
<name>A0A917D0E8_9NOCA</name>
<evidence type="ECO:0000256" key="3">
    <source>
        <dbReference type="SAM" id="SignalP"/>
    </source>
</evidence>
<dbReference type="EMBL" id="BMCU01000002">
    <property type="protein sequence ID" value="GGG05570.1"/>
    <property type="molecule type" value="Genomic_DNA"/>
</dbReference>
<dbReference type="AlphaFoldDB" id="A0A917D0E8"/>
<comment type="similarity">
    <text evidence="2">Belongs to the MTB12 family.</text>
</comment>
<feature type="signal peptide" evidence="3">
    <location>
        <begin position="1"/>
        <end position="24"/>
    </location>
</feature>
<reference evidence="5" key="2">
    <citation type="submission" date="2020-09" db="EMBL/GenBank/DDBJ databases">
        <authorList>
            <person name="Sun Q."/>
            <person name="Sedlacek I."/>
        </authorList>
    </citation>
    <scope>NUCLEOTIDE SEQUENCE</scope>
    <source>
        <strain evidence="5">CCM 7905</strain>
    </source>
</reference>
<dbReference type="InterPro" id="IPR058644">
    <property type="entry name" value="Mtb12-like_C"/>
</dbReference>
<evidence type="ECO:0000256" key="2">
    <source>
        <dbReference type="ARBA" id="ARBA00093774"/>
    </source>
</evidence>
<evidence type="ECO:0000259" key="4">
    <source>
        <dbReference type="Pfam" id="PF26580"/>
    </source>
</evidence>
<dbReference type="Pfam" id="PF26580">
    <property type="entry name" value="Mtb12_C"/>
    <property type="match status" value="1"/>
</dbReference>
<keyword evidence="1 3" id="KW-0732">Signal</keyword>
<dbReference type="PROSITE" id="PS51257">
    <property type="entry name" value="PROKAR_LIPOPROTEIN"/>
    <property type="match status" value="1"/>
</dbReference>
<evidence type="ECO:0000313" key="5">
    <source>
        <dbReference type="EMBL" id="GGG05570.1"/>
    </source>
</evidence>
<comment type="caution">
    <text evidence="5">The sequence shown here is derived from an EMBL/GenBank/DDBJ whole genome shotgun (WGS) entry which is preliminary data.</text>
</comment>
<feature type="chain" id="PRO_5039196730" description="Low molecular weight antigen MTB12-like C-terminal domain-containing protein" evidence="3">
    <location>
        <begin position="25"/>
        <end position="168"/>
    </location>
</feature>
<keyword evidence="6" id="KW-1185">Reference proteome</keyword>
<proteinExistence type="inferred from homology"/>